<dbReference type="Gene3D" id="3.30.460.40">
    <property type="match status" value="1"/>
</dbReference>
<protein>
    <submittedName>
        <fullName evidence="1">Nucleotidyltransferase family protein</fullName>
    </submittedName>
</protein>
<keyword evidence="2" id="KW-1185">Reference proteome</keyword>
<dbReference type="Proteomes" id="UP000715441">
    <property type="component" value="Unassembled WGS sequence"/>
</dbReference>
<dbReference type="RefSeq" id="WP_168520185.1">
    <property type="nucleotide sequence ID" value="NZ_JAAXLS010000032.1"/>
</dbReference>
<organism evidence="1 2">
    <name type="scientific">Amycolatopsis acididurans</name>
    <dbReference type="NCBI Taxonomy" id="2724524"/>
    <lineage>
        <taxon>Bacteria</taxon>
        <taxon>Bacillati</taxon>
        <taxon>Actinomycetota</taxon>
        <taxon>Actinomycetes</taxon>
        <taxon>Pseudonocardiales</taxon>
        <taxon>Pseudonocardiaceae</taxon>
        <taxon>Amycolatopsis</taxon>
    </lineage>
</organism>
<dbReference type="SUPFAM" id="SSF81301">
    <property type="entry name" value="Nucleotidyltransferase"/>
    <property type="match status" value="1"/>
</dbReference>
<reference evidence="1 2" key="1">
    <citation type="submission" date="2020-04" db="EMBL/GenBank/DDBJ databases">
        <title>Novel species.</title>
        <authorList>
            <person name="Teo W.F.A."/>
            <person name="Lipun K."/>
            <person name="Srisuk N."/>
            <person name="Duangmal K."/>
        </authorList>
    </citation>
    <scope>NUCLEOTIDE SEQUENCE [LARGE SCALE GENOMIC DNA]</scope>
    <source>
        <strain evidence="1 2">K13G38</strain>
    </source>
</reference>
<accession>A0ABX1JE68</accession>
<evidence type="ECO:0000313" key="2">
    <source>
        <dbReference type="Proteomes" id="UP000715441"/>
    </source>
</evidence>
<evidence type="ECO:0000313" key="1">
    <source>
        <dbReference type="EMBL" id="NKQ57159.1"/>
    </source>
</evidence>
<dbReference type="EMBL" id="JAAXLS010000032">
    <property type="protein sequence ID" value="NKQ57159.1"/>
    <property type="molecule type" value="Genomic_DNA"/>
</dbReference>
<proteinExistence type="predicted"/>
<dbReference type="InterPro" id="IPR039498">
    <property type="entry name" value="NTP_transf_5"/>
</dbReference>
<name>A0ABX1JE68_9PSEU</name>
<gene>
    <name evidence="1" type="ORF">HFP15_30240</name>
</gene>
<dbReference type="Pfam" id="PF14907">
    <property type="entry name" value="NTP_transf_5"/>
    <property type="match status" value="1"/>
</dbReference>
<comment type="caution">
    <text evidence="1">The sequence shown here is derived from an EMBL/GenBank/DDBJ whole genome shotgun (WGS) entry which is preliminary data.</text>
</comment>
<sequence length="183" mass="20388">MDEHALLRTLTKVVNTLADRRVEFAVAGGCAVYARGGPPSDHDVDVFVHEGDVHRAQRALGEVGMRPADPPEDWLLKAYDEDVLVDLVFRPNHRTDMAALLDRAETMRIGPARAPVISATDLMVDKLLVLDAHRCDFTPLLHIARDLREQVHWDEVATETAESPYAQAFLMLIESLSVTEVRA</sequence>
<dbReference type="InterPro" id="IPR043519">
    <property type="entry name" value="NT_sf"/>
</dbReference>